<evidence type="ECO:0000256" key="2">
    <source>
        <dbReference type="ARBA" id="ARBA00009093"/>
    </source>
</evidence>
<evidence type="ECO:0000256" key="6">
    <source>
        <dbReference type="ARBA" id="ARBA00023163"/>
    </source>
</evidence>
<reference evidence="10" key="1">
    <citation type="submission" date="2020-11" db="EMBL/GenBank/DDBJ databases">
        <authorList>
            <consortium name="DOE Joint Genome Institute"/>
            <person name="Ahrendt S."/>
            <person name="Riley R."/>
            <person name="Andreopoulos W."/>
            <person name="Labutti K."/>
            <person name="Pangilinan J."/>
            <person name="Ruiz-Duenas F.J."/>
            <person name="Barrasa J.M."/>
            <person name="Sanchez-Garcia M."/>
            <person name="Camarero S."/>
            <person name="Miyauchi S."/>
            <person name="Serrano A."/>
            <person name="Linde D."/>
            <person name="Babiker R."/>
            <person name="Drula E."/>
            <person name="Ayuso-Fernandez I."/>
            <person name="Pacheco R."/>
            <person name="Padilla G."/>
            <person name="Ferreira P."/>
            <person name="Barriuso J."/>
            <person name="Kellner H."/>
            <person name="Castanera R."/>
            <person name="Alfaro M."/>
            <person name="Ramirez L."/>
            <person name="Pisabarro A.G."/>
            <person name="Kuo A."/>
            <person name="Tritt A."/>
            <person name="Lipzen A."/>
            <person name="He G."/>
            <person name="Yan M."/>
            <person name="Ng V."/>
            <person name="Cullen D."/>
            <person name="Martin F."/>
            <person name="Rosso M.-N."/>
            <person name="Henrissat B."/>
            <person name="Hibbett D."/>
            <person name="Martinez A.T."/>
            <person name="Grigoriev I.V."/>
        </authorList>
    </citation>
    <scope>NUCLEOTIDE SEQUENCE</scope>
    <source>
        <strain evidence="10">CBS 247.69</strain>
    </source>
</reference>
<keyword evidence="6" id="KW-0804">Transcription</keyword>
<dbReference type="Pfam" id="PF22732">
    <property type="entry name" value="MSL3_chromo-like"/>
    <property type="match status" value="1"/>
</dbReference>
<dbReference type="InterPro" id="IPR026541">
    <property type="entry name" value="MRG_dom"/>
</dbReference>
<evidence type="ECO:0000256" key="8">
    <source>
        <dbReference type="SAM" id="MobiDB-lite"/>
    </source>
</evidence>
<comment type="subcellular location">
    <subcellularLocation>
        <location evidence="1">Nucleus</location>
    </subcellularLocation>
</comment>
<dbReference type="Proteomes" id="UP000807353">
    <property type="component" value="Unassembled WGS sequence"/>
</dbReference>
<dbReference type="GO" id="GO:0006355">
    <property type="term" value="P:regulation of DNA-templated transcription"/>
    <property type="evidence" value="ECO:0007669"/>
    <property type="project" value="InterPro"/>
</dbReference>
<keyword evidence="11" id="KW-1185">Reference proteome</keyword>
<dbReference type="InterPro" id="IPR053820">
    <property type="entry name" value="MSL3_chromo-like"/>
</dbReference>
<dbReference type="InterPro" id="IPR008676">
    <property type="entry name" value="MRG"/>
</dbReference>
<feature type="compositionally biased region" description="Polar residues" evidence="8">
    <location>
        <begin position="81"/>
        <end position="97"/>
    </location>
</feature>
<comment type="caution">
    <text evidence="10">The sequence shown here is derived from an EMBL/GenBank/DDBJ whole genome shotgun (WGS) entry which is preliminary data.</text>
</comment>
<accession>A0A9P6CAA2</accession>
<evidence type="ECO:0000256" key="4">
    <source>
        <dbReference type="ARBA" id="ARBA00022853"/>
    </source>
</evidence>
<dbReference type="InterPro" id="IPR038217">
    <property type="entry name" value="MRG_C_sf"/>
</dbReference>
<dbReference type="PROSITE" id="PS51640">
    <property type="entry name" value="MRG"/>
    <property type="match status" value="1"/>
</dbReference>
<sequence length="318" mass="35430">MSTPGSQAVFFIPNERVLCYHGPLIYEAKVLKATTVDEATTTTGVTGPHYFVHYKGWKQTWDEWVPGSRVLKYNETNLETQKTLQKTNAPTTASGASASRAPKGVTNKEGGASTRGTTKAGTRGTKRAREEDESNKKPDLKLNLPDTLKMFLVDDWEAVTKNNQLVTLPRTPTVVELLEQFASYIEETKPPGLRDPGLLTPTIISGLQVYFDRSLGANLLYRSERPQFAEVRKQYKTGQKVIIGQEKEVSAVYGAEHLLRMLVSLPGMVANSTLDPESVGLVRDYVNELLVWMVKEQARIFQPEYATASVQYQNVSRS</sequence>
<dbReference type="GO" id="GO:0032221">
    <property type="term" value="C:Rpd3S complex"/>
    <property type="evidence" value="ECO:0007669"/>
    <property type="project" value="TreeGrafter"/>
</dbReference>
<evidence type="ECO:0000256" key="1">
    <source>
        <dbReference type="ARBA" id="ARBA00004123"/>
    </source>
</evidence>
<evidence type="ECO:0000313" key="11">
    <source>
        <dbReference type="Proteomes" id="UP000807353"/>
    </source>
</evidence>
<dbReference type="Gene3D" id="1.10.274.30">
    <property type="entry name" value="MRG domain"/>
    <property type="match status" value="1"/>
</dbReference>
<dbReference type="CDD" id="cd18983">
    <property type="entry name" value="CBD_MSL3_like"/>
    <property type="match status" value="1"/>
</dbReference>
<dbReference type="SUPFAM" id="SSF54160">
    <property type="entry name" value="Chromo domain-like"/>
    <property type="match status" value="1"/>
</dbReference>
<protein>
    <recommendedName>
        <fullName evidence="3">Chromatin modification-related protein EAF3</fullName>
    </recommendedName>
</protein>
<keyword evidence="7" id="KW-0539">Nucleus</keyword>
<evidence type="ECO:0000259" key="9">
    <source>
        <dbReference type="SMART" id="SM00298"/>
    </source>
</evidence>
<dbReference type="GO" id="GO:0035267">
    <property type="term" value="C:NuA4 histone acetyltransferase complex"/>
    <property type="evidence" value="ECO:0007669"/>
    <property type="project" value="TreeGrafter"/>
</dbReference>
<evidence type="ECO:0000256" key="7">
    <source>
        <dbReference type="ARBA" id="ARBA00023242"/>
    </source>
</evidence>
<dbReference type="Pfam" id="PF05712">
    <property type="entry name" value="MRG"/>
    <property type="match status" value="1"/>
</dbReference>
<dbReference type="PANTHER" id="PTHR10880:SF15">
    <property type="entry name" value="MSL COMPLEX SUBUNIT 3"/>
    <property type="match status" value="1"/>
</dbReference>
<dbReference type="OrthoDB" id="124855at2759"/>
<keyword evidence="4" id="KW-0156">Chromatin regulator</keyword>
<name>A0A9P6CAA2_9AGAR</name>
<feature type="compositionally biased region" description="Basic and acidic residues" evidence="8">
    <location>
        <begin position="127"/>
        <end position="140"/>
    </location>
</feature>
<dbReference type="PIRSF" id="PIRSF038133">
    <property type="entry name" value="HAT_Nua4_EAF3/MRG15"/>
    <property type="match status" value="1"/>
</dbReference>
<dbReference type="PANTHER" id="PTHR10880">
    <property type="entry name" value="MORTALITY FACTOR 4-LIKE PROTEIN"/>
    <property type="match status" value="1"/>
</dbReference>
<dbReference type="AlphaFoldDB" id="A0A9P6CAA2"/>
<gene>
    <name evidence="10" type="ORF">BDZ94DRAFT_1325777</name>
</gene>
<dbReference type="GO" id="GO:0006338">
    <property type="term" value="P:chromatin remodeling"/>
    <property type="evidence" value="ECO:0007669"/>
    <property type="project" value="UniProtKB-ARBA"/>
</dbReference>
<organism evidence="10 11">
    <name type="scientific">Collybia nuda</name>
    <dbReference type="NCBI Taxonomy" id="64659"/>
    <lineage>
        <taxon>Eukaryota</taxon>
        <taxon>Fungi</taxon>
        <taxon>Dikarya</taxon>
        <taxon>Basidiomycota</taxon>
        <taxon>Agaricomycotina</taxon>
        <taxon>Agaricomycetes</taxon>
        <taxon>Agaricomycetidae</taxon>
        <taxon>Agaricales</taxon>
        <taxon>Tricholomatineae</taxon>
        <taxon>Clitocybaceae</taxon>
        <taxon>Collybia</taxon>
    </lineage>
</organism>
<evidence type="ECO:0000256" key="5">
    <source>
        <dbReference type="ARBA" id="ARBA00023015"/>
    </source>
</evidence>
<dbReference type="InterPro" id="IPR016197">
    <property type="entry name" value="Chromo-like_dom_sf"/>
</dbReference>
<evidence type="ECO:0000313" key="10">
    <source>
        <dbReference type="EMBL" id="KAF9458077.1"/>
    </source>
</evidence>
<feature type="region of interest" description="Disordered" evidence="8">
    <location>
        <begin position="81"/>
        <end position="140"/>
    </location>
</feature>
<proteinExistence type="inferred from homology"/>
<dbReference type="EMBL" id="MU150350">
    <property type="protein sequence ID" value="KAF9458077.1"/>
    <property type="molecule type" value="Genomic_DNA"/>
</dbReference>
<evidence type="ECO:0000256" key="3">
    <source>
        <dbReference type="ARBA" id="ARBA00018505"/>
    </source>
</evidence>
<dbReference type="SMART" id="SM00298">
    <property type="entry name" value="CHROMO"/>
    <property type="match status" value="1"/>
</dbReference>
<keyword evidence="5" id="KW-0805">Transcription regulation</keyword>
<feature type="compositionally biased region" description="Low complexity" evidence="8">
    <location>
        <begin position="110"/>
        <end position="123"/>
    </location>
</feature>
<feature type="domain" description="Chromo" evidence="9">
    <location>
        <begin position="25"/>
        <end position="86"/>
    </location>
</feature>
<dbReference type="InterPro" id="IPR000953">
    <property type="entry name" value="Chromo/chromo_shadow_dom"/>
</dbReference>
<comment type="similarity">
    <text evidence="2">Belongs to the MRG family.</text>
</comment>
<dbReference type="Gene3D" id="2.30.30.140">
    <property type="match status" value="1"/>
</dbReference>